<dbReference type="SUPFAM" id="SSF57667">
    <property type="entry name" value="beta-beta-alpha zinc fingers"/>
    <property type="match status" value="1"/>
</dbReference>
<feature type="domain" description="C2H2-type" evidence="2">
    <location>
        <begin position="51"/>
        <end position="79"/>
    </location>
</feature>
<protein>
    <recommendedName>
        <fullName evidence="2">C2H2-type domain-containing protein</fullName>
    </recommendedName>
</protein>
<dbReference type="EMBL" id="JALNTZ010000002">
    <property type="protein sequence ID" value="KAJ3663877.1"/>
    <property type="molecule type" value="Genomic_DNA"/>
</dbReference>
<dbReference type="InterPro" id="IPR036236">
    <property type="entry name" value="Znf_C2H2_sf"/>
</dbReference>
<gene>
    <name evidence="3" type="ORF">Zmor_008097</name>
</gene>
<dbReference type="PROSITE" id="PS00028">
    <property type="entry name" value="ZINC_FINGER_C2H2_1"/>
    <property type="match status" value="1"/>
</dbReference>
<dbReference type="Pfam" id="PF00096">
    <property type="entry name" value="zf-C2H2"/>
    <property type="match status" value="1"/>
</dbReference>
<feature type="domain" description="C2H2-type" evidence="2">
    <location>
        <begin position="22"/>
        <end position="49"/>
    </location>
</feature>
<evidence type="ECO:0000256" key="1">
    <source>
        <dbReference type="PROSITE-ProRule" id="PRU00042"/>
    </source>
</evidence>
<organism evidence="3 4">
    <name type="scientific">Zophobas morio</name>
    <dbReference type="NCBI Taxonomy" id="2755281"/>
    <lineage>
        <taxon>Eukaryota</taxon>
        <taxon>Metazoa</taxon>
        <taxon>Ecdysozoa</taxon>
        <taxon>Arthropoda</taxon>
        <taxon>Hexapoda</taxon>
        <taxon>Insecta</taxon>
        <taxon>Pterygota</taxon>
        <taxon>Neoptera</taxon>
        <taxon>Endopterygota</taxon>
        <taxon>Coleoptera</taxon>
        <taxon>Polyphaga</taxon>
        <taxon>Cucujiformia</taxon>
        <taxon>Tenebrionidae</taxon>
        <taxon>Zophobas</taxon>
    </lineage>
</organism>
<evidence type="ECO:0000259" key="2">
    <source>
        <dbReference type="PROSITE" id="PS50157"/>
    </source>
</evidence>
<proteinExistence type="predicted"/>
<keyword evidence="4" id="KW-1185">Reference proteome</keyword>
<keyword evidence="1" id="KW-0863">Zinc-finger</keyword>
<dbReference type="Gene3D" id="3.30.160.60">
    <property type="entry name" value="Classic Zinc Finger"/>
    <property type="match status" value="1"/>
</dbReference>
<accession>A0AA38MQ24</accession>
<dbReference type="Proteomes" id="UP001168821">
    <property type="component" value="Unassembled WGS sequence"/>
</dbReference>
<dbReference type="AlphaFoldDB" id="A0AA38MQ24"/>
<keyword evidence="1" id="KW-0862">Zinc</keyword>
<evidence type="ECO:0000313" key="4">
    <source>
        <dbReference type="Proteomes" id="UP001168821"/>
    </source>
</evidence>
<keyword evidence="1" id="KW-0479">Metal-binding</keyword>
<comment type="caution">
    <text evidence="3">The sequence shown here is derived from an EMBL/GenBank/DDBJ whole genome shotgun (WGS) entry which is preliminary data.</text>
</comment>
<sequence length="82" mass="9813">MIFCVATVRRGDTDALSFLERIQCPRCWRVYKHKSSLYKHLKWECGQESQFRCDLCSYICKQKGHLQGHMRRKHSLQPLVDQ</sequence>
<dbReference type="Pfam" id="PF13909">
    <property type="entry name" value="zf-H2C2_5"/>
    <property type="match status" value="1"/>
</dbReference>
<dbReference type="GO" id="GO:0008270">
    <property type="term" value="F:zinc ion binding"/>
    <property type="evidence" value="ECO:0007669"/>
    <property type="project" value="UniProtKB-KW"/>
</dbReference>
<dbReference type="SMART" id="SM00355">
    <property type="entry name" value="ZnF_C2H2"/>
    <property type="match status" value="2"/>
</dbReference>
<name>A0AA38MQ24_9CUCU</name>
<reference evidence="3" key="1">
    <citation type="journal article" date="2023" name="G3 (Bethesda)">
        <title>Whole genome assemblies of Zophobas morio and Tenebrio molitor.</title>
        <authorList>
            <person name="Kaur S."/>
            <person name="Stinson S.A."/>
            <person name="diCenzo G.C."/>
        </authorList>
    </citation>
    <scope>NUCLEOTIDE SEQUENCE</scope>
    <source>
        <strain evidence="3">QUZm001</strain>
    </source>
</reference>
<evidence type="ECO:0000313" key="3">
    <source>
        <dbReference type="EMBL" id="KAJ3663877.1"/>
    </source>
</evidence>
<dbReference type="PROSITE" id="PS50157">
    <property type="entry name" value="ZINC_FINGER_C2H2_2"/>
    <property type="match status" value="2"/>
</dbReference>
<dbReference type="InterPro" id="IPR013087">
    <property type="entry name" value="Znf_C2H2_type"/>
</dbReference>